<name>A0A9W8AKY8_9FUNG</name>
<evidence type="ECO:0000259" key="2">
    <source>
        <dbReference type="PROSITE" id="PS50003"/>
    </source>
</evidence>
<dbReference type="InterPro" id="IPR051707">
    <property type="entry name" value="PI-Interact_SigTrans_Reg"/>
</dbReference>
<feature type="domain" description="PH" evidence="2">
    <location>
        <begin position="79"/>
        <end position="174"/>
    </location>
</feature>
<evidence type="ECO:0000313" key="3">
    <source>
        <dbReference type="EMBL" id="KAJ1957062.1"/>
    </source>
</evidence>
<dbReference type="Proteomes" id="UP001150925">
    <property type="component" value="Unassembled WGS sequence"/>
</dbReference>
<proteinExistence type="predicted"/>
<protein>
    <recommendedName>
        <fullName evidence="2">PH domain-containing protein</fullName>
    </recommendedName>
</protein>
<dbReference type="InterPro" id="IPR001849">
    <property type="entry name" value="PH_domain"/>
</dbReference>
<accession>A0A9W8AKY8</accession>
<dbReference type="EMBL" id="JANBPY010002012">
    <property type="protein sequence ID" value="KAJ1957062.1"/>
    <property type="molecule type" value="Genomic_DNA"/>
</dbReference>
<dbReference type="Gene3D" id="2.30.29.30">
    <property type="entry name" value="Pleckstrin-homology domain (PH domain)/Phosphotyrosine-binding domain (PTB)"/>
    <property type="match status" value="1"/>
</dbReference>
<dbReference type="OrthoDB" id="2157866at2759"/>
<reference evidence="3" key="1">
    <citation type="submission" date="2022-07" db="EMBL/GenBank/DDBJ databases">
        <title>Phylogenomic reconstructions and comparative analyses of Kickxellomycotina fungi.</title>
        <authorList>
            <person name="Reynolds N.K."/>
            <person name="Stajich J.E."/>
            <person name="Barry K."/>
            <person name="Grigoriev I.V."/>
            <person name="Crous P."/>
            <person name="Smith M.E."/>
        </authorList>
    </citation>
    <scope>NUCLEOTIDE SEQUENCE</scope>
    <source>
        <strain evidence="3">RSA 1196</strain>
    </source>
</reference>
<dbReference type="SMART" id="SM00233">
    <property type="entry name" value="PH"/>
    <property type="match status" value="1"/>
</dbReference>
<dbReference type="InterPro" id="IPR011993">
    <property type="entry name" value="PH-like_dom_sf"/>
</dbReference>
<feature type="region of interest" description="Disordered" evidence="1">
    <location>
        <begin position="180"/>
        <end position="208"/>
    </location>
</feature>
<dbReference type="AlphaFoldDB" id="A0A9W8AKY8"/>
<dbReference type="PANTHER" id="PTHR14336">
    <property type="entry name" value="TANDEM PH DOMAIN CONTAINING PROTEIN"/>
    <property type="match status" value="1"/>
</dbReference>
<feature type="non-terminal residue" evidence="3">
    <location>
        <position position="208"/>
    </location>
</feature>
<comment type="caution">
    <text evidence="3">The sequence shown here is derived from an EMBL/GenBank/DDBJ whole genome shotgun (WGS) entry which is preliminary data.</text>
</comment>
<dbReference type="PROSITE" id="PS50003">
    <property type="entry name" value="PH_DOMAIN"/>
    <property type="match status" value="1"/>
</dbReference>
<dbReference type="SUPFAM" id="SSF50729">
    <property type="entry name" value="PH domain-like"/>
    <property type="match status" value="1"/>
</dbReference>
<evidence type="ECO:0000313" key="4">
    <source>
        <dbReference type="Proteomes" id="UP001150925"/>
    </source>
</evidence>
<organism evidence="3 4">
    <name type="scientific">Dispira parvispora</name>
    <dbReference type="NCBI Taxonomy" id="1520584"/>
    <lineage>
        <taxon>Eukaryota</taxon>
        <taxon>Fungi</taxon>
        <taxon>Fungi incertae sedis</taxon>
        <taxon>Zoopagomycota</taxon>
        <taxon>Kickxellomycotina</taxon>
        <taxon>Dimargaritomycetes</taxon>
        <taxon>Dimargaritales</taxon>
        <taxon>Dimargaritaceae</taxon>
        <taxon>Dispira</taxon>
    </lineage>
</organism>
<evidence type="ECO:0000256" key="1">
    <source>
        <dbReference type="SAM" id="MobiDB-lite"/>
    </source>
</evidence>
<dbReference type="Pfam" id="PF00169">
    <property type="entry name" value="PH"/>
    <property type="match status" value="1"/>
</dbReference>
<dbReference type="PANTHER" id="PTHR14336:SF8">
    <property type="entry name" value="PROTEIN OPY1"/>
    <property type="match status" value="1"/>
</dbReference>
<dbReference type="FunFam" id="2.30.29.30:FF:000286">
    <property type="entry name" value="PH-protein kinase domain containing protein"/>
    <property type="match status" value="1"/>
</dbReference>
<sequence length="208" mass="23487">MSAMVFTQAMPSKSVTYGSSVESREGEGRPIPIAPTRAVDVVIPASFESEEGFESDRDEQTQQQLAKQLAAEESIDLQVIRKRGYLSKRSGKLKVWKRKWFVLRTTTLACYRDEKEYEITQLIYLRHIRTIAKVAKKGRENVFGIITTDKMYYLQADTPVEMNDWIEDIRAARHNLLEGIPPSETTGISGRPPGRGGLSRSHTVASTH</sequence>
<keyword evidence="4" id="KW-1185">Reference proteome</keyword>
<gene>
    <name evidence="3" type="ORF">IWQ62_005173</name>
</gene>